<dbReference type="GO" id="GO:0003841">
    <property type="term" value="F:1-acylglycerol-3-phosphate O-acyltransferase activity"/>
    <property type="evidence" value="ECO:0007669"/>
    <property type="project" value="UniProtKB-EC"/>
</dbReference>
<dbReference type="OrthoDB" id="9808424at2"/>
<evidence type="ECO:0000313" key="6">
    <source>
        <dbReference type="Proteomes" id="UP000193200"/>
    </source>
</evidence>
<dbReference type="InParanoid" id="A0A1Y5T8P6"/>
<dbReference type="Proteomes" id="UP000193200">
    <property type="component" value="Unassembled WGS sequence"/>
</dbReference>
<evidence type="ECO:0000259" key="4">
    <source>
        <dbReference type="SMART" id="SM00563"/>
    </source>
</evidence>
<dbReference type="Pfam" id="PF01553">
    <property type="entry name" value="Acyltransferase"/>
    <property type="match status" value="1"/>
</dbReference>
<dbReference type="PANTHER" id="PTHR10434:SF11">
    <property type="entry name" value="1-ACYL-SN-GLYCEROL-3-PHOSPHATE ACYLTRANSFERASE"/>
    <property type="match status" value="1"/>
</dbReference>
<evidence type="ECO:0000256" key="2">
    <source>
        <dbReference type="ARBA" id="ARBA00022679"/>
    </source>
</evidence>
<dbReference type="SUPFAM" id="SSF69593">
    <property type="entry name" value="Glycerol-3-phosphate (1)-acyltransferase"/>
    <property type="match status" value="1"/>
</dbReference>
<dbReference type="SMART" id="SM00563">
    <property type="entry name" value="PlsC"/>
    <property type="match status" value="1"/>
</dbReference>
<keyword evidence="3 5" id="KW-0012">Acyltransferase</keyword>
<dbReference type="CDD" id="cd07989">
    <property type="entry name" value="LPLAT_AGPAT-like"/>
    <property type="match status" value="1"/>
</dbReference>
<evidence type="ECO:0000256" key="1">
    <source>
        <dbReference type="ARBA" id="ARBA00005189"/>
    </source>
</evidence>
<accession>A0A1Y5T8P6</accession>
<keyword evidence="6" id="KW-1185">Reference proteome</keyword>
<dbReference type="AlphaFoldDB" id="A0A1Y5T8P6"/>
<proteinExistence type="predicted"/>
<dbReference type="FunCoup" id="A0A1Y5T8P6">
    <property type="interactions" value="342"/>
</dbReference>
<dbReference type="EC" id="2.3.1.51" evidence="5"/>
<organism evidence="5 6">
    <name type="scientific">Oceanibacterium hippocampi</name>
    <dbReference type="NCBI Taxonomy" id="745714"/>
    <lineage>
        <taxon>Bacteria</taxon>
        <taxon>Pseudomonadati</taxon>
        <taxon>Pseudomonadota</taxon>
        <taxon>Alphaproteobacteria</taxon>
        <taxon>Sneathiellales</taxon>
        <taxon>Sneathiellaceae</taxon>
        <taxon>Oceanibacterium</taxon>
    </lineage>
</organism>
<gene>
    <name evidence="5" type="primary">plsC_2</name>
    <name evidence="5" type="ORF">OCH7691_02457</name>
</gene>
<dbReference type="PANTHER" id="PTHR10434">
    <property type="entry name" value="1-ACYL-SN-GLYCEROL-3-PHOSPHATE ACYLTRANSFERASE"/>
    <property type="match status" value="1"/>
</dbReference>
<name>A0A1Y5T8P6_9PROT</name>
<dbReference type="EMBL" id="FWFR01000002">
    <property type="protein sequence ID" value="SLN56504.1"/>
    <property type="molecule type" value="Genomic_DNA"/>
</dbReference>
<feature type="domain" description="Phospholipid/glycerol acyltransferase" evidence="4">
    <location>
        <begin position="37"/>
        <end position="159"/>
    </location>
</feature>
<reference evidence="5 6" key="1">
    <citation type="submission" date="2017-03" db="EMBL/GenBank/DDBJ databases">
        <authorList>
            <person name="Afonso C.L."/>
            <person name="Miller P.J."/>
            <person name="Scott M.A."/>
            <person name="Spackman E."/>
            <person name="Goraichik I."/>
            <person name="Dimitrov K.M."/>
            <person name="Suarez D.L."/>
            <person name="Swayne D.E."/>
        </authorList>
    </citation>
    <scope>NUCLEOTIDE SEQUENCE [LARGE SCALE GENOMIC DNA]</scope>
    <source>
        <strain evidence="5 6">CECT 7691</strain>
    </source>
</reference>
<protein>
    <submittedName>
        <fullName evidence="5">1-acyl-sn-glycerol-3-phosphate acyltransferase</fullName>
        <ecNumber evidence="5">2.3.1.51</ecNumber>
    </submittedName>
</protein>
<dbReference type="InterPro" id="IPR002123">
    <property type="entry name" value="Plipid/glycerol_acylTrfase"/>
</dbReference>
<dbReference type="RefSeq" id="WP_085883810.1">
    <property type="nucleotide sequence ID" value="NZ_FWFR01000002.1"/>
</dbReference>
<sequence length="214" mass="23354">MKPAAAWLTGALIVLFARFITAVRGIWQGGPPAPGARVYFANHASHGDFVLIWTVLPPALRRLTRPVAGSDYWLTSAIRRFIGRDVLNAVLIDRTRGDPDEDPVAKMAAALDEGSALILFPEGTRNTTGVPLLPFKSGLYHLAKLRPEIDLVPVWLANLNRVMPKGEVVPIPMICTVTFGEAIRLHPAEEKKDFLARAEAALRALAPRRAEPGT</sequence>
<evidence type="ECO:0000313" key="5">
    <source>
        <dbReference type="EMBL" id="SLN56504.1"/>
    </source>
</evidence>
<comment type="pathway">
    <text evidence="1">Lipid metabolism.</text>
</comment>
<dbReference type="GO" id="GO:0006654">
    <property type="term" value="P:phosphatidic acid biosynthetic process"/>
    <property type="evidence" value="ECO:0007669"/>
    <property type="project" value="TreeGrafter"/>
</dbReference>
<evidence type="ECO:0000256" key="3">
    <source>
        <dbReference type="ARBA" id="ARBA00023315"/>
    </source>
</evidence>
<keyword evidence="2 5" id="KW-0808">Transferase</keyword>